<evidence type="ECO:0000313" key="1">
    <source>
        <dbReference type="EMBL" id="QNH71986.1"/>
    </source>
</evidence>
<proteinExistence type="predicted"/>
<organism evidence="1 2">
    <name type="scientific">Rhizobium phage P9VFCI</name>
    <dbReference type="NCBI Taxonomy" id="2763531"/>
    <lineage>
        <taxon>Viruses</taxon>
        <taxon>Duplodnaviria</taxon>
        <taxon>Heunggongvirae</taxon>
        <taxon>Uroviricota</taxon>
        <taxon>Caudoviricetes</taxon>
        <taxon>Pootjesviridae</taxon>
        <taxon>Innesvirus</taxon>
        <taxon>Innesvirus P9VFCI</taxon>
    </lineage>
</organism>
<reference evidence="1 2" key="1">
    <citation type="submission" date="2020-07" db="EMBL/GenBank/DDBJ databases">
        <title>Complete genome sequence of Rhizobium leguminosarum bacteriophage vB_RlegM_P9VFCI.</title>
        <authorList>
            <person name="Gunathilake D."/>
            <person name="Bhat S."/>
            <person name="Yost C.K."/>
            <person name="Hynes M.F."/>
        </authorList>
    </citation>
    <scope>NUCLEOTIDE SEQUENCE [LARGE SCALE GENOMIC DNA]</scope>
</reference>
<dbReference type="Proteomes" id="UP000515832">
    <property type="component" value="Segment"/>
</dbReference>
<evidence type="ECO:0000313" key="2">
    <source>
        <dbReference type="Proteomes" id="UP000515832"/>
    </source>
</evidence>
<keyword evidence="2" id="KW-1185">Reference proteome</keyword>
<dbReference type="EMBL" id="MT778839">
    <property type="protein sequence ID" value="QNH71986.1"/>
    <property type="molecule type" value="Genomic_DNA"/>
</dbReference>
<name>A0A7G7WXP2_9CAUD</name>
<accession>A0A7G7WXP2</accession>
<protein>
    <submittedName>
        <fullName evidence="1">Uncharacterized protein</fullName>
    </submittedName>
</protein>
<sequence length="75" mass="8495">MVKLMRTQKEVDEVVGLTKELETAQSNFKEKLSGYHPHILALAVQKAKRIRDAEVNIIRSSFFIIGGKDMEVGNH</sequence>
<gene>
    <name evidence="1" type="ORF">P9VFCI_252</name>
</gene>